<dbReference type="AlphaFoldDB" id="A0A665UDC7"/>
<evidence type="ECO:0000256" key="1">
    <source>
        <dbReference type="ARBA" id="ARBA00004496"/>
    </source>
</evidence>
<dbReference type="FunFam" id="1.25.40.1040:FF:000004">
    <property type="entry name" value="N-alpha-acetyltransferase 25, NatB auxiliary subunit"/>
    <property type="match status" value="1"/>
</dbReference>
<evidence type="ECO:0000313" key="12">
    <source>
        <dbReference type="Ensembl" id="ENSENLP00000017400.1"/>
    </source>
</evidence>
<dbReference type="Proteomes" id="UP000472264">
    <property type="component" value="Chromosome 12"/>
</dbReference>
<keyword evidence="5" id="KW-0802">TPR repeat</keyword>
<comment type="subunit">
    <text evidence="6">Component of the N-terminal acetyltransferase B (NatB) complex which is composed of NAA20 and NAA25.</text>
</comment>
<evidence type="ECO:0000256" key="2">
    <source>
        <dbReference type="ARBA" id="ARBA00006298"/>
    </source>
</evidence>
<comment type="subcellular location">
    <subcellularLocation>
        <location evidence="1">Cytoplasm</location>
    </subcellularLocation>
</comment>
<keyword evidence="13" id="KW-1185">Reference proteome</keyword>
<proteinExistence type="inferred from homology"/>
<gene>
    <name evidence="12" type="primary">naa25</name>
</gene>
<sequence>MAARGHVQDPNDRRLRPIYDYLDNGNNKMAIQQADKLLKKHKDLHCAKVLKAIGLQRTGKQDEAFTLAQEVATLEPTDDNSLQALTILYREMHRPELVTKLYEAAVKKVPLSEEYHSHLFMAYARVGEYKKMQQAGMALYKIVPKNPYYFWSVMSLVMQAISARDEKLAQTMFLPLAERMVEKMVKEEKIEAEAEVQLYFMILERLGKCEEALDVIRGPLGEKLTSELQSRENKCMMLYQRLQRWPECNALAHKLLLKNPDDWQFYPSYFESLFHLIDQSWSPPEEGEHCSEGAVHHTVAEVVRFVEERIKGEDSKESRSLRGPYLARLELMHRLRERGCPEESLLGEPLELMVQFFGKFGDKPCCITDLKIYLHLLCPEQHVQFINRLSEAVPLGEQGEEGFAFPEDTKALQRHLCVCQLSRALGLHHSLDVDGKLQLITELKAHYRHGLKFGDENMVWQCLGILQEGLSHSPSNAQFKLLLLLLYCHLGAFEPVVDLYSSLDAKHVQHDTIGFLLTRYAESLGQFAAASQSCNFSLRFFHSNQKDTSEYIIQAYKYGAFEKIPEFIALRNRLNQSLHFAQVRTERMLLDLFLEADIVLSLEESVKAMSLSAEDDDIPWDNMRDNRDLTVFTSWDPKERYGLTDEHRHQSLEEESLWLRIRSLTLRLLAVLAGLGHAPSQQNSETTNENGIGDKTSVLSSLLSQLNQTLQAAAQMAEKRVQYPFLGPPSTRMGPALSSGSCQCQAAALQLSVHLQELDTVGLDESSELQTQICNSFKSLVVQLQEILNKCKGDLLEMKESKLKTHPSLLENLIFFVETISVVLWMASYCAKILRPLKTSLQKKKKKKKDANTALPLVVCGFQELTGSLQDLLTQALEHIKGQETGMTALKLDEPLSLTSLCSFFFFFQEEASFTKAAMDKVQSSYLRSLQEVGDLLKKRVETIKNLKI</sequence>
<protein>
    <recommendedName>
        <fullName evidence="8">N-alpha-acetyltransferase 25, NatB auxiliary subunit</fullName>
    </recommendedName>
    <alternativeName>
        <fullName evidence="11">Mitochondrial distribution and morphology protein 20</fullName>
    </alternativeName>
    <alternativeName>
        <fullName evidence="10">N-terminal acetyltransferase B complex subunit MDM20</fullName>
    </alternativeName>
    <alternativeName>
        <fullName evidence="9">N-terminal acetyltransferase B complex subunit NAA25</fullName>
    </alternativeName>
</protein>
<evidence type="ECO:0000256" key="6">
    <source>
        <dbReference type="ARBA" id="ARBA00038748"/>
    </source>
</evidence>
<evidence type="ECO:0000256" key="10">
    <source>
        <dbReference type="ARBA" id="ARBA00079375"/>
    </source>
</evidence>
<evidence type="ECO:0000313" key="13">
    <source>
        <dbReference type="Proteomes" id="UP000472264"/>
    </source>
</evidence>
<reference evidence="12" key="3">
    <citation type="submission" date="2025-09" db="UniProtKB">
        <authorList>
            <consortium name="Ensembl"/>
        </authorList>
    </citation>
    <scope>IDENTIFICATION</scope>
</reference>
<evidence type="ECO:0000256" key="11">
    <source>
        <dbReference type="ARBA" id="ARBA00081844"/>
    </source>
</evidence>
<dbReference type="InterPro" id="IPR019183">
    <property type="entry name" value="NAA25_NatB_aux_su"/>
</dbReference>
<organism evidence="12 13">
    <name type="scientific">Echeneis naucrates</name>
    <name type="common">Live sharksucker</name>
    <dbReference type="NCBI Taxonomy" id="173247"/>
    <lineage>
        <taxon>Eukaryota</taxon>
        <taxon>Metazoa</taxon>
        <taxon>Chordata</taxon>
        <taxon>Craniata</taxon>
        <taxon>Vertebrata</taxon>
        <taxon>Euteleostomi</taxon>
        <taxon>Actinopterygii</taxon>
        <taxon>Neopterygii</taxon>
        <taxon>Teleostei</taxon>
        <taxon>Neoteleostei</taxon>
        <taxon>Acanthomorphata</taxon>
        <taxon>Carangaria</taxon>
        <taxon>Carangiformes</taxon>
        <taxon>Echeneidae</taxon>
        <taxon>Echeneis</taxon>
    </lineage>
</organism>
<name>A0A665UDC7_ECHNA</name>
<reference evidence="12" key="2">
    <citation type="submission" date="2025-08" db="UniProtKB">
        <authorList>
            <consortium name="Ensembl"/>
        </authorList>
    </citation>
    <scope>IDENTIFICATION</scope>
</reference>
<dbReference type="SUPFAM" id="SSF48452">
    <property type="entry name" value="TPR-like"/>
    <property type="match status" value="1"/>
</dbReference>
<dbReference type="PANTHER" id="PTHR22767:SF3">
    <property type="entry name" value="N-ALPHA-ACETYLTRANSFERASE 25, NATB AUXILIARY SUBUNIT"/>
    <property type="match status" value="1"/>
</dbReference>
<evidence type="ECO:0000256" key="7">
    <source>
        <dbReference type="ARBA" id="ARBA00057542"/>
    </source>
</evidence>
<evidence type="ECO:0000256" key="4">
    <source>
        <dbReference type="ARBA" id="ARBA00022737"/>
    </source>
</evidence>
<keyword evidence="3" id="KW-0963">Cytoplasm</keyword>
<dbReference type="InterPro" id="IPR011990">
    <property type="entry name" value="TPR-like_helical_dom_sf"/>
</dbReference>
<evidence type="ECO:0000256" key="8">
    <source>
        <dbReference type="ARBA" id="ARBA00073376"/>
    </source>
</evidence>
<dbReference type="Pfam" id="PF09797">
    <property type="entry name" value="NatB_MDM20"/>
    <property type="match status" value="1"/>
</dbReference>
<evidence type="ECO:0000256" key="9">
    <source>
        <dbReference type="ARBA" id="ARBA00076058"/>
    </source>
</evidence>
<evidence type="ECO:0000256" key="5">
    <source>
        <dbReference type="ARBA" id="ARBA00022803"/>
    </source>
</evidence>
<accession>A0A665UDC7</accession>
<dbReference type="Ensembl" id="ENSENLT00000018030.1">
    <property type="protein sequence ID" value="ENSENLP00000017400.1"/>
    <property type="gene ID" value="ENSENLG00000007934.1"/>
</dbReference>
<dbReference type="PANTHER" id="PTHR22767">
    <property type="entry name" value="N-TERMINAL ACETYLTRANSFERASE-RELATED"/>
    <property type="match status" value="1"/>
</dbReference>
<comment type="function">
    <text evidence="7">Non-catalytic subunit of the NatB complex which catalyzes acetylation of the N-terminal methionine residues of peptides beginning with Met-Asp, Met-Glu, Met-Asn and Met-Gln. May play a role in normal cell-cycle progression.</text>
</comment>
<keyword evidence="4" id="KW-0677">Repeat</keyword>
<reference evidence="12" key="1">
    <citation type="submission" date="2021-04" db="EMBL/GenBank/DDBJ databases">
        <authorList>
            <consortium name="Wellcome Sanger Institute Data Sharing"/>
        </authorList>
    </citation>
    <scope>NUCLEOTIDE SEQUENCE [LARGE SCALE GENOMIC DNA]</scope>
</reference>
<dbReference type="Gene3D" id="1.25.40.1040">
    <property type="match status" value="1"/>
</dbReference>
<dbReference type="GO" id="GO:0031416">
    <property type="term" value="C:NatB complex"/>
    <property type="evidence" value="ECO:0007669"/>
    <property type="project" value="TreeGrafter"/>
</dbReference>
<comment type="similarity">
    <text evidence="2">Belongs to the MDM20/NAA25 family.</text>
</comment>
<evidence type="ECO:0000256" key="3">
    <source>
        <dbReference type="ARBA" id="ARBA00022490"/>
    </source>
</evidence>